<protein>
    <submittedName>
        <fullName evidence="14">HBS1-like protein</fullName>
    </submittedName>
</protein>
<feature type="region of interest" description="Disordered" evidence="11">
    <location>
        <begin position="215"/>
        <end position="249"/>
    </location>
</feature>
<dbReference type="SUPFAM" id="SSF52540">
    <property type="entry name" value="P-loop containing nucleoside triphosphate hydrolases"/>
    <property type="match status" value="1"/>
</dbReference>
<comment type="subcellular location">
    <subcellularLocation>
        <location evidence="1">Cytoplasm</location>
    </subcellularLocation>
</comment>
<reference evidence="15" key="3">
    <citation type="submission" date="2022-06" db="UniProtKB">
        <authorList>
            <consortium name="EnsemblMetazoa"/>
        </authorList>
    </citation>
    <scope>IDENTIFICATION</scope>
</reference>
<sequence length="693" mass="78625">MSRHRNFRNRDFSEDLDDFDDDQYGKSFEDKFSVSPGTAEHYLLNYKVKNSDYDSDRNSPKEDASELTISSEADKKITYAQLSSAIDYVNDVLNNSKSRNEIIDALKKYDNDVEKAVDLLLNSRDSHSDRETVSNTEIVSLSNLFKALTTQSSLQHSKDRIYYNRFDIQNFIKKFMINLLQKNHQLKRDSKPIQIGSGATNYDCKDEKKIEVEITKRQPSQAASQKLNAEKNLEGQESPLAKSTKKNTSKSLEEIKEVYKQQRLTNKLHLNLIIAGHVDAGKSTIIGHLLSLLGNVSQKIMHKNENEAKKAGKASFMYAWILDVTEEERKRGVTIDVGQYRFETEKRIVNVLDAPGHRDFIPNMITGATKADFALLVIDATSGEFESGFESGGQTQEHILLLRSLGVHQIVIVINKMDNVNYSQERFNDIVLKLKKFLKQVGFKEESIQTVPCSGIHGDNLVKHSDIAAFKWFKGSTLINVIDNFQALPRQIDKPFRMSVSDCYRGQTTGIFVCGKIDYGYVEINRKLLIMPKNEFCIVKNILIEDETRTEAFAGDVVSLNVQLLDGSEIFIGNVLCDISCPCKVSDKFEARVVTFGTLEVPLLKGSSILLYSVCMMSEMAFITKLCSQVDKTRNEIIKKNPRLIDKNKAAIIRIKTERPVCLETFENSKEFGRFVFRSEHQTLGTGIVEKIL</sequence>
<dbReference type="PANTHER" id="PTHR23115">
    <property type="entry name" value="TRANSLATION FACTOR"/>
    <property type="match status" value="1"/>
</dbReference>
<feature type="domain" description="Tr-type G" evidence="13">
    <location>
        <begin position="267"/>
        <end position="490"/>
    </location>
</feature>
<dbReference type="Pfam" id="PF00009">
    <property type="entry name" value="GTP_EFTU"/>
    <property type="match status" value="1"/>
</dbReference>
<gene>
    <name evidence="14" type="ORF">SSS_4553</name>
</gene>
<dbReference type="OrthoDB" id="342024at2759"/>
<evidence type="ECO:0000256" key="10">
    <source>
        <dbReference type="ARBA" id="ARBA00049117"/>
    </source>
</evidence>
<accession>A0A834R1Q6</accession>
<dbReference type="PROSITE" id="PS50030">
    <property type="entry name" value="UBA"/>
    <property type="match status" value="1"/>
</dbReference>
<dbReference type="InterPro" id="IPR000795">
    <property type="entry name" value="T_Tr_GTP-bd_dom"/>
</dbReference>
<evidence type="ECO:0000313" key="15">
    <source>
        <dbReference type="EnsemblMetazoa" id="KAF7487894.1"/>
    </source>
</evidence>
<dbReference type="FunFam" id="2.40.30.10:FF:000020">
    <property type="entry name" value="Translation elongation factor EF-1"/>
    <property type="match status" value="1"/>
</dbReference>
<evidence type="ECO:0000256" key="8">
    <source>
        <dbReference type="ARBA" id="ARBA00022917"/>
    </source>
</evidence>
<dbReference type="EnsemblMetazoa" id="SSS_4553s_mrna">
    <property type="protein sequence ID" value="KAF7487894.1"/>
    <property type="gene ID" value="SSS_4553"/>
</dbReference>
<dbReference type="Gene3D" id="1.10.8.10">
    <property type="entry name" value="DNA helicase RuvA subunit, C-terminal domain"/>
    <property type="match status" value="1"/>
</dbReference>
<dbReference type="InterPro" id="IPR009060">
    <property type="entry name" value="UBA-like_sf"/>
</dbReference>
<evidence type="ECO:0000256" key="3">
    <source>
        <dbReference type="ARBA" id="ARBA00022490"/>
    </source>
</evidence>
<evidence type="ECO:0000256" key="6">
    <source>
        <dbReference type="ARBA" id="ARBA00022801"/>
    </source>
</evidence>
<comment type="similarity">
    <text evidence="2">Belongs to the TRAFAC class translation factor GTPase superfamily. Classic translation factor GTPase family. EF-Tu/EF-1A subfamily.</text>
</comment>
<dbReference type="PROSITE" id="PS51722">
    <property type="entry name" value="G_TR_2"/>
    <property type="match status" value="1"/>
</dbReference>
<dbReference type="GO" id="GO:0006417">
    <property type="term" value="P:regulation of translation"/>
    <property type="evidence" value="ECO:0007669"/>
    <property type="project" value="UniProtKB-KW"/>
</dbReference>
<dbReference type="GO" id="GO:0006412">
    <property type="term" value="P:translation"/>
    <property type="evidence" value="ECO:0007669"/>
    <property type="project" value="UniProtKB-KW"/>
</dbReference>
<dbReference type="InterPro" id="IPR027417">
    <property type="entry name" value="P-loop_NTPase"/>
</dbReference>
<evidence type="ECO:0000259" key="12">
    <source>
        <dbReference type="PROSITE" id="PS50030"/>
    </source>
</evidence>
<keyword evidence="3" id="KW-0963">Cytoplasm</keyword>
<proteinExistence type="inferred from homology"/>
<keyword evidence="5" id="KW-0547">Nucleotide-binding</keyword>
<dbReference type="InterPro" id="IPR054696">
    <property type="entry name" value="GTP-eEF1A_C"/>
</dbReference>
<dbReference type="CDD" id="cd01883">
    <property type="entry name" value="EF1_alpha"/>
    <property type="match status" value="1"/>
</dbReference>
<dbReference type="InterPro" id="IPR009001">
    <property type="entry name" value="Transl_elong_EF1A/Init_IF2_C"/>
</dbReference>
<dbReference type="SUPFAM" id="SSF46934">
    <property type="entry name" value="UBA-like"/>
    <property type="match status" value="1"/>
</dbReference>
<dbReference type="AlphaFoldDB" id="A0A834R1Q6"/>
<keyword evidence="9" id="KW-0342">GTP-binding</keyword>
<dbReference type="FunFam" id="3.40.50.300:FF:000204">
    <property type="entry name" value="Translation elongation factor Tu"/>
    <property type="match status" value="1"/>
</dbReference>
<dbReference type="Pfam" id="PF22594">
    <property type="entry name" value="GTP-eEF1A_C"/>
    <property type="match status" value="1"/>
</dbReference>
<evidence type="ECO:0000256" key="1">
    <source>
        <dbReference type="ARBA" id="ARBA00004496"/>
    </source>
</evidence>
<dbReference type="GO" id="GO:0003924">
    <property type="term" value="F:GTPase activity"/>
    <property type="evidence" value="ECO:0007669"/>
    <property type="project" value="InterPro"/>
</dbReference>
<evidence type="ECO:0000256" key="9">
    <source>
        <dbReference type="ARBA" id="ARBA00023134"/>
    </source>
</evidence>
<dbReference type="EMBL" id="WVUK01000066">
    <property type="protein sequence ID" value="KAF7487894.1"/>
    <property type="molecule type" value="Genomic_DNA"/>
</dbReference>
<feature type="domain" description="UBA" evidence="12">
    <location>
        <begin position="72"/>
        <end position="123"/>
    </location>
</feature>
<keyword evidence="4" id="KW-0597">Phosphoprotein</keyword>
<dbReference type="SUPFAM" id="SSF50447">
    <property type="entry name" value="Translation proteins"/>
    <property type="match status" value="1"/>
</dbReference>
<organism evidence="14">
    <name type="scientific">Sarcoptes scabiei</name>
    <name type="common">Itch mite</name>
    <name type="synonym">Acarus scabiei</name>
    <dbReference type="NCBI Taxonomy" id="52283"/>
    <lineage>
        <taxon>Eukaryota</taxon>
        <taxon>Metazoa</taxon>
        <taxon>Ecdysozoa</taxon>
        <taxon>Arthropoda</taxon>
        <taxon>Chelicerata</taxon>
        <taxon>Arachnida</taxon>
        <taxon>Acari</taxon>
        <taxon>Acariformes</taxon>
        <taxon>Sarcoptiformes</taxon>
        <taxon>Astigmata</taxon>
        <taxon>Psoroptidia</taxon>
        <taxon>Sarcoptoidea</taxon>
        <taxon>Sarcoptidae</taxon>
        <taxon>Sarcoptinae</taxon>
        <taxon>Sarcoptes</taxon>
    </lineage>
</organism>
<dbReference type="InterPro" id="IPR015033">
    <property type="entry name" value="HBS1-like_N"/>
</dbReference>
<keyword evidence="16" id="KW-1185">Reference proteome</keyword>
<dbReference type="Gene3D" id="2.40.30.10">
    <property type="entry name" value="Translation factors"/>
    <property type="match status" value="2"/>
</dbReference>
<evidence type="ECO:0000256" key="2">
    <source>
        <dbReference type="ARBA" id="ARBA00007249"/>
    </source>
</evidence>
<evidence type="ECO:0000256" key="11">
    <source>
        <dbReference type="SAM" id="MobiDB-lite"/>
    </source>
</evidence>
<keyword evidence="8" id="KW-0648">Protein biosynthesis</keyword>
<dbReference type="Gene3D" id="3.40.50.300">
    <property type="entry name" value="P-loop containing nucleotide triphosphate hydrolases"/>
    <property type="match status" value="1"/>
</dbReference>
<evidence type="ECO:0000256" key="4">
    <source>
        <dbReference type="ARBA" id="ARBA00022553"/>
    </source>
</evidence>
<dbReference type="GO" id="GO:0005737">
    <property type="term" value="C:cytoplasm"/>
    <property type="evidence" value="ECO:0007669"/>
    <property type="project" value="UniProtKB-SubCell"/>
</dbReference>
<evidence type="ECO:0000313" key="16">
    <source>
        <dbReference type="Proteomes" id="UP000070412"/>
    </source>
</evidence>
<reference evidence="16" key="1">
    <citation type="journal article" date="2020" name="PLoS Negl. Trop. Dis.">
        <title>High-quality nuclear genome for Sarcoptes scabiei-A critical resource for a neglected parasite.</title>
        <authorList>
            <person name="Korhonen P.K."/>
            <person name="Gasser R.B."/>
            <person name="Ma G."/>
            <person name="Wang T."/>
            <person name="Stroehlein A.J."/>
            <person name="Young N.D."/>
            <person name="Ang C.S."/>
            <person name="Fernando D.D."/>
            <person name="Lu H.C."/>
            <person name="Taylor S."/>
            <person name="Reynolds S.L."/>
            <person name="Mofiz E."/>
            <person name="Najaraj S.H."/>
            <person name="Gowda H."/>
            <person name="Madugundu A."/>
            <person name="Renuse S."/>
            <person name="Holt D."/>
            <person name="Pandey A."/>
            <person name="Papenfuss A.T."/>
            <person name="Fischer K."/>
        </authorList>
    </citation>
    <scope>NUCLEOTIDE SEQUENCE [LARGE SCALE GENOMIC DNA]</scope>
</reference>
<dbReference type="CDD" id="cd04093">
    <property type="entry name" value="HBS1_C_III"/>
    <property type="match status" value="1"/>
</dbReference>
<feature type="compositionally biased region" description="Polar residues" evidence="11">
    <location>
        <begin position="217"/>
        <end position="227"/>
    </location>
</feature>
<comment type="catalytic activity">
    <reaction evidence="10">
        <text>GTP + H2O = GDP + phosphate + H(+)</text>
        <dbReference type="Rhea" id="RHEA:19669"/>
        <dbReference type="ChEBI" id="CHEBI:15377"/>
        <dbReference type="ChEBI" id="CHEBI:15378"/>
        <dbReference type="ChEBI" id="CHEBI:37565"/>
        <dbReference type="ChEBI" id="CHEBI:43474"/>
        <dbReference type="ChEBI" id="CHEBI:58189"/>
    </reaction>
    <physiologicalReaction direction="left-to-right" evidence="10">
        <dbReference type="Rhea" id="RHEA:19670"/>
    </physiologicalReaction>
</comment>
<keyword evidence="6" id="KW-0378">Hydrolase</keyword>
<dbReference type="SUPFAM" id="SSF50465">
    <property type="entry name" value="EF-Tu/eEF-1alpha/eIF2-gamma C-terminal domain"/>
    <property type="match status" value="1"/>
</dbReference>
<reference evidence="14" key="2">
    <citation type="submission" date="2020-01" db="EMBL/GenBank/DDBJ databases">
        <authorList>
            <person name="Korhonen P.K.K."/>
            <person name="Guangxu M.G."/>
            <person name="Wang T.W."/>
            <person name="Stroehlein A.J.S."/>
            <person name="Young N.D."/>
            <person name="Ang C.-S.A."/>
            <person name="Fernando D.W.F."/>
            <person name="Lu H.L."/>
            <person name="Taylor S.T."/>
            <person name="Ehtesham M.E.M."/>
            <person name="Najaraj S.H.N."/>
            <person name="Harsha G.H.G."/>
            <person name="Madugundu A.M."/>
            <person name="Renuse S.R."/>
            <person name="Holt D.H."/>
            <person name="Pandey A.P."/>
            <person name="Papenfuss A.P."/>
            <person name="Gasser R.B.G."/>
            <person name="Fischer K.F."/>
        </authorList>
    </citation>
    <scope>NUCLEOTIDE SEQUENCE</scope>
    <source>
        <strain evidence="14">SSS_KF_BRIS2020</strain>
    </source>
</reference>
<evidence type="ECO:0000259" key="13">
    <source>
        <dbReference type="PROSITE" id="PS51722"/>
    </source>
</evidence>
<dbReference type="GO" id="GO:0005525">
    <property type="term" value="F:GTP binding"/>
    <property type="evidence" value="ECO:0007669"/>
    <property type="project" value="UniProtKB-KW"/>
</dbReference>
<dbReference type="PRINTS" id="PR00315">
    <property type="entry name" value="ELONGATNFCT"/>
</dbReference>
<name>A0A834R1Q6_SARSC</name>
<dbReference type="InterPro" id="IPR050100">
    <property type="entry name" value="TRAFAC_GTPase_members"/>
</dbReference>
<dbReference type="Pfam" id="PF08938">
    <property type="entry name" value="HBS1_N"/>
    <property type="match status" value="1"/>
</dbReference>
<dbReference type="InterPro" id="IPR009000">
    <property type="entry name" value="Transl_B-barrel_sf"/>
</dbReference>
<keyword evidence="7" id="KW-0810">Translation regulation</keyword>
<dbReference type="InterPro" id="IPR015940">
    <property type="entry name" value="UBA"/>
</dbReference>
<dbReference type="Proteomes" id="UP000070412">
    <property type="component" value="Unassembled WGS sequence"/>
</dbReference>
<evidence type="ECO:0000256" key="5">
    <source>
        <dbReference type="ARBA" id="ARBA00022741"/>
    </source>
</evidence>
<evidence type="ECO:0000313" key="14">
    <source>
        <dbReference type="EMBL" id="KAF7487894.1"/>
    </source>
</evidence>
<dbReference type="CDD" id="cd16267">
    <property type="entry name" value="HBS1-like_II"/>
    <property type="match status" value="1"/>
</dbReference>
<evidence type="ECO:0000256" key="7">
    <source>
        <dbReference type="ARBA" id="ARBA00022845"/>
    </source>
</evidence>